<feature type="region of interest" description="Disordered" evidence="1">
    <location>
        <begin position="1066"/>
        <end position="1104"/>
    </location>
</feature>
<dbReference type="PhylomeDB" id="A0A0G4GPV7"/>
<keyword evidence="5" id="KW-1185">Reference proteome</keyword>
<dbReference type="EMBL" id="CDMY01000751">
    <property type="protein sequence ID" value="CEM32410.1"/>
    <property type="molecule type" value="Genomic_DNA"/>
</dbReference>
<feature type="region of interest" description="Disordered" evidence="1">
    <location>
        <begin position="678"/>
        <end position="701"/>
    </location>
</feature>
<dbReference type="InterPro" id="IPR011641">
    <property type="entry name" value="Tyr-kin_ephrin_A/B_rcpt-like"/>
</dbReference>
<feature type="transmembrane region" description="Helical" evidence="2">
    <location>
        <begin position="917"/>
        <end position="937"/>
    </location>
</feature>
<keyword evidence="2" id="KW-0472">Membrane</keyword>
<protein>
    <recommendedName>
        <fullName evidence="3">Tyrosine-protein kinase ephrin type A/B receptor-like domain-containing protein</fullName>
    </recommendedName>
</protein>
<sequence>MAAWGISDDTQLEGTLPPSFHTIFGKSLEALSLVRNPLAFTMHSLFHGQGANSSATAPSPQCTTLRIVSLYGENITASLVGAFEHCGSLEEFQMVGTAVRGGLPALWNLPKIHTFLLKDCENVTGTIPAAYGNATSLRELRISNSKGIYGPIPDSLNMLSGLRSLRITRTSVDKLPATLEDLQHVWGIDLSRNRLTGLLPAWLSHMDTLRQLWLHENGFHDFEGDWRMPYKLEELMLQNNRLLRIPSGWRRLDNLMELWISGNRLEPLKWGVHSSGLRAGTTLSARIVAEILSNPPPYWPQLQVLHLDRNGYNTTVDEFLMPWRWQSSLQLLDGDVNGLHGSLTADAMTIFDLEHVLNAGLLNTPAFRRYKGSFMAAYRLQMNATSMSMVVGNDDGPPAVESADESVADDSDLPIDVEKLDYSVTVDDLYPDINLRAQTGFEALQFLYLGFNEIEGIHDGWYKDCKCHLQLGLSLEYNKNLRLQVLPHNGEPCSAHIEASSKSGLEAQLVADRDDYGPYSEWHNSTPLLEVESDEDLLWEADPTANADVLCRCKDGWEGRGLNCTKCPSGTVTIHAQGIEKCQACPVGRVEMNNGTACSACDRGYEYKDNVCVPCPAGTYKTVRSDSVRCERCPGVHVTSPIGSTSRTDCYCEAPYAIDHVERECFLLPEESFRSMPQTNRSGACDTHGNGTDAAANSTDGMQVTDSQRAFLVQPGWYELDMEVPLLVPVLAASSIEALSKEVCNHHGAIMELEMWRDEAGITVLPLANDSDQPLLLGHPYLVRGIPLSEYTAGNENRTTSVLAERLSAIGSEDVAGELTLPSIFVDPRTNVTYRQLALPISTYDARVTPRPVMVRCPVPEACEGSDWDETTQIVTKLNKCREGHTGPLCGSCDKKWRSVGTLSGLCRRCDNHALNITSAIVLYFIVLIVIFVATALSQRSSVLPRAHVHAMLIKIGLYHLTAVSALAFLSLHFSRMLPPEAIEVLRGAFRWNGGVPTADVTWECLLKDGGMRGTDAMLARRAAWIALPFVWLTVATLLWGLWQILTLHCKASSLSQLCCPGAIKSDTEDERDPRQQEQPTTQWPFTDSSGLQQSQSGGLSERRRRGKDRWLQYFVSPQLWIVRLTFIHPTVTRQLLEILPCRTFPDIPSAQLGTLLQEPYPTVERSLLDPSIICYTGRHRIFTIIAVVGLCVWSFGPVVAALAILRSQQRSGRLYSRQTRKNLGFLYNGYRRSFYFWDAVFALRRILTLIIAQVGASLGDEVIQLVCWQLVAGVSLILQLWLRPFDGRSFNILNRMEAQGLLIWNVSLWALMLLASTAAHPNVPQQLQRGLGFALAGVIVLLNAYHIIALLYYTIHHSLDFLMTSILLQDLPDESGAKQKKRDGILFAAMRRVAFMLGDLEDKRRLRGPTVRLDAGGSELTILIDTSDGGGKERAAPTPSGTSGSRRPGKRSRSCVVEGAVVASSLPLPVPMTSRSAPPAAYNDVSVDEPEQRLPEDALCLFPPSFADEPRSLQPLPVGPHLPTACQPSALRGDAVPAADSLPPDRAPSPQIPASLDSLPASLMETSQQPTATDLGEPPTAVPTDMSGRSAYAQREVWRGLAAVASKSTPHTMRAGRVESDRRKRWCSEVMNLTSESMQGVIEQVGIQAIPSDFVEFLWHQTFQVHKARKRTIRDPSTGNERIVLLPSLELRVGGKSSLRRGSSSFVDLMKTIQEEPLADDNVTREGIPFTDFQGSMAFVVDRLINAGAGWKDMYAAFRAARQADKANDGLYRLSGFFTKWPEIIVVNVIFVVTTLMAIFILTALAERAASSPRAEVPSQLIKIGLYHITAVGGLAFVVFDESLGNDRISSLIGSFFAWDGGVLQSYHMWERVLRPHVGERCVLYRHALWLGLPLVWLTVVPLIDNDSNTNTQGATQGTEAHPAHPAAPHTTGTAAPTPTQTAPPPERARPAVPPPDPGGEEGQEGVVGVGKQRGEGGVGKMSRAPDRTASPFSSSRKRLSVRCRRSAAVAPAALRAERRVCLPCVSV</sequence>
<feature type="region of interest" description="Disordered" evidence="1">
    <location>
        <begin position="1910"/>
        <end position="2002"/>
    </location>
</feature>
<feature type="transmembrane region" description="Helical" evidence="2">
    <location>
        <begin position="949"/>
        <end position="970"/>
    </location>
</feature>
<feature type="region of interest" description="Disordered" evidence="1">
    <location>
        <begin position="1535"/>
        <end position="1587"/>
    </location>
</feature>
<dbReference type="InParanoid" id="A0A0G4GPV7"/>
<dbReference type="Pfam" id="PF07699">
    <property type="entry name" value="Ephrin_rec_like"/>
    <property type="match status" value="1"/>
</dbReference>
<evidence type="ECO:0000313" key="4">
    <source>
        <dbReference type="EMBL" id="CEM32410.1"/>
    </source>
</evidence>
<feature type="compositionally biased region" description="Low complexity" evidence="1">
    <location>
        <begin position="1919"/>
        <end position="1942"/>
    </location>
</feature>
<feature type="transmembrane region" description="Helical" evidence="2">
    <location>
        <begin position="1785"/>
        <end position="1807"/>
    </location>
</feature>
<evidence type="ECO:0000256" key="2">
    <source>
        <dbReference type="SAM" id="Phobius"/>
    </source>
</evidence>
<feature type="compositionally biased region" description="Pro residues" evidence="1">
    <location>
        <begin position="1943"/>
        <end position="1959"/>
    </location>
</feature>
<dbReference type="InterPro" id="IPR009030">
    <property type="entry name" value="Growth_fac_rcpt_cys_sf"/>
</dbReference>
<feature type="domain" description="Tyrosine-protein kinase ephrin type A/B receptor-like" evidence="3">
    <location>
        <begin position="610"/>
        <end position="650"/>
    </location>
</feature>
<dbReference type="SUPFAM" id="SSF57184">
    <property type="entry name" value="Growth factor receptor domain"/>
    <property type="match status" value="1"/>
</dbReference>
<dbReference type="InterPro" id="IPR032675">
    <property type="entry name" value="LRR_dom_sf"/>
</dbReference>
<evidence type="ECO:0000256" key="1">
    <source>
        <dbReference type="SAM" id="MobiDB-lite"/>
    </source>
</evidence>
<reference evidence="4 5" key="1">
    <citation type="submission" date="2014-11" db="EMBL/GenBank/DDBJ databases">
        <authorList>
            <person name="Zhu J."/>
            <person name="Qi W."/>
            <person name="Song R."/>
        </authorList>
    </citation>
    <scope>NUCLEOTIDE SEQUENCE [LARGE SCALE GENOMIC DNA]</scope>
</reference>
<feature type="compositionally biased region" description="Low complexity" evidence="1">
    <location>
        <begin position="1438"/>
        <end position="1447"/>
    </location>
</feature>
<dbReference type="Proteomes" id="UP000041254">
    <property type="component" value="Unassembled WGS sequence"/>
</dbReference>
<dbReference type="PANTHER" id="PTHR11319">
    <property type="entry name" value="G PROTEIN-COUPLED RECEPTOR-RELATED"/>
    <property type="match status" value="1"/>
</dbReference>
<dbReference type="VEuPathDB" id="CryptoDB:Vbra_1611"/>
<keyword evidence="2" id="KW-1133">Transmembrane helix</keyword>
<dbReference type="Gene3D" id="2.10.50.10">
    <property type="entry name" value="Tumor Necrosis Factor Receptor, subunit A, domain 2"/>
    <property type="match status" value="2"/>
</dbReference>
<feature type="transmembrane region" description="Helical" evidence="2">
    <location>
        <begin position="1023"/>
        <end position="1043"/>
    </location>
</feature>
<feature type="transmembrane region" description="Helical" evidence="2">
    <location>
        <begin position="1263"/>
        <end position="1283"/>
    </location>
</feature>
<organism evidence="4 5">
    <name type="scientific">Vitrella brassicaformis (strain CCMP3155)</name>
    <dbReference type="NCBI Taxonomy" id="1169540"/>
    <lineage>
        <taxon>Eukaryota</taxon>
        <taxon>Sar</taxon>
        <taxon>Alveolata</taxon>
        <taxon>Colpodellida</taxon>
        <taxon>Vitrellaceae</taxon>
        <taxon>Vitrella</taxon>
    </lineage>
</organism>
<gene>
    <name evidence="4" type="ORF">Vbra_1611</name>
</gene>
<dbReference type="PANTHER" id="PTHR11319:SF35">
    <property type="entry name" value="OUTER MEMBRANE PROTEIN PMPC-RELATED"/>
    <property type="match status" value="1"/>
</dbReference>
<proteinExistence type="predicted"/>
<dbReference type="SUPFAM" id="SSF52058">
    <property type="entry name" value="L domain-like"/>
    <property type="match status" value="1"/>
</dbReference>
<evidence type="ECO:0000259" key="3">
    <source>
        <dbReference type="Pfam" id="PF07699"/>
    </source>
</evidence>
<name>A0A0G4GPV7_VITBC</name>
<dbReference type="Gene3D" id="3.80.10.10">
    <property type="entry name" value="Ribonuclease Inhibitor"/>
    <property type="match status" value="1"/>
</dbReference>
<feature type="region of interest" description="Disordered" evidence="1">
    <location>
        <begin position="1469"/>
        <end position="1492"/>
    </location>
</feature>
<feature type="transmembrane region" description="Helical" evidence="2">
    <location>
        <begin position="1182"/>
        <end position="1206"/>
    </location>
</feature>
<evidence type="ECO:0000313" key="5">
    <source>
        <dbReference type="Proteomes" id="UP000041254"/>
    </source>
</evidence>
<dbReference type="OrthoDB" id="439237at2759"/>
<feature type="transmembrane region" description="Helical" evidence="2">
    <location>
        <begin position="1822"/>
        <end position="1841"/>
    </location>
</feature>
<accession>A0A0G4GPV7</accession>
<feature type="transmembrane region" description="Helical" evidence="2">
    <location>
        <begin position="1332"/>
        <end position="1354"/>
    </location>
</feature>
<feature type="compositionally biased region" description="Polar residues" evidence="1">
    <location>
        <begin position="1077"/>
        <end position="1088"/>
    </location>
</feature>
<feature type="compositionally biased region" description="Low complexity" evidence="1">
    <location>
        <begin position="1089"/>
        <end position="1100"/>
    </location>
</feature>
<feature type="transmembrane region" description="Helical" evidence="2">
    <location>
        <begin position="1303"/>
        <end position="1320"/>
    </location>
</feature>
<keyword evidence="2" id="KW-0812">Transmembrane</keyword>
<dbReference type="SMART" id="SM01411">
    <property type="entry name" value="Ephrin_rec_like"/>
    <property type="match status" value="2"/>
</dbReference>
<feature type="region of interest" description="Disordered" evidence="1">
    <location>
        <begin position="1424"/>
        <end position="1455"/>
    </location>
</feature>